<proteinExistence type="predicted"/>
<name>A0A1S1PJB1_9ACTN</name>
<dbReference type="RefSeq" id="WP_071066635.1">
    <property type="nucleotide sequence ID" value="NZ_MAXA01000259.1"/>
</dbReference>
<dbReference type="AlphaFoldDB" id="A0A1S1PJB1"/>
<comment type="caution">
    <text evidence="1">The sequence shown here is derived from an EMBL/GenBank/DDBJ whole genome shotgun (WGS) entry which is preliminary data.</text>
</comment>
<dbReference type="Proteomes" id="UP000179769">
    <property type="component" value="Unassembled WGS sequence"/>
</dbReference>
<keyword evidence="2" id="KW-1185">Reference proteome</keyword>
<dbReference type="EMBL" id="MAXA01000259">
    <property type="protein sequence ID" value="OHV21005.1"/>
    <property type="molecule type" value="Genomic_DNA"/>
</dbReference>
<sequence>MTNRRLTFPELFDLPTVVDLRTAARAVGISINTAYKLVHAERFPCRVMRLGWRYQVPTAALLAALDVNGPAVHPDDVRRGAAFANTTG</sequence>
<protein>
    <recommendedName>
        <fullName evidence="3">Helix-turn-helix domain-containing protein</fullName>
    </recommendedName>
</protein>
<evidence type="ECO:0008006" key="3">
    <source>
        <dbReference type="Google" id="ProtNLM"/>
    </source>
</evidence>
<reference evidence="2" key="1">
    <citation type="submission" date="2016-07" db="EMBL/GenBank/DDBJ databases">
        <title>Frankia sp. NRRL B-16219 Genome sequencing.</title>
        <authorList>
            <person name="Ghodhbane-Gtari F."/>
            <person name="Swanson E."/>
            <person name="Gueddou A."/>
            <person name="Louati M."/>
            <person name="Nouioui I."/>
            <person name="Hezbri K."/>
            <person name="Abebe-Akele F."/>
            <person name="Simpson S."/>
            <person name="Morris K."/>
            <person name="Thomas K."/>
            <person name="Gtari M."/>
            <person name="Tisa L.S."/>
        </authorList>
    </citation>
    <scope>NUCLEOTIDE SEQUENCE [LARGE SCALE GENOMIC DNA]</scope>
    <source>
        <strain evidence="2">NRRL B-16219</strain>
    </source>
</reference>
<evidence type="ECO:0000313" key="1">
    <source>
        <dbReference type="EMBL" id="OHV21005.1"/>
    </source>
</evidence>
<gene>
    <name evidence="1" type="ORF">BBK14_27335</name>
</gene>
<organism evidence="1 2">
    <name type="scientific">Parafrankia soli</name>
    <dbReference type="NCBI Taxonomy" id="2599596"/>
    <lineage>
        <taxon>Bacteria</taxon>
        <taxon>Bacillati</taxon>
        <taxon>Actinomycetota</taxon>
        <taxon>Actinomycetes</taxon>
        <taxon>Frankiales</taxon>
        <taxon>Frankiaceae</taxon>
        <taxon>Parafrankia</taxon>
    </lineage>
</organism>
<accession>A0A1S1PJB1</accession>
<dbReference type="OrthoDB" id="3541350at2"/>
<evidence type="ECO:0000313" key="2">
    <source>
        <dbReference type="Proteomes" id="UP000179769"/>
    </source>
</evidence>